<gene>
    <name evidence="3" type="ORF">Pfra01_001880700</name>
</gene>
<evidence type="ECO:0000313" key="4">
    <source>
        <dbReference type="Proteomes" id="UP001165121"/>
    </source>
</evidence>
<dbReference type="OrthoDB" id="129622at2759"/>
<feature type="region of interest" description="Disordered" evidence="1">
    <location>
        <begin position="113"/>
        <end position="133"/>
    </location>
</feature>
<organism evidence="3 4">
    <name type="scientific">Phytophthora fragariaefolia</name>
    <dbReference type="NCBI Taxonomy" id="1490495"/>
    <lineage>
        <taxon>Eukaryota</taxon>
        <taxon>Sar</taxon>
        <taxon>Stramenopiles</taxon>
        <taxon>Oomycota</taxon>
        <taxon>Peronosporomycetes</taxon>
        <taxon>Peronosporales</taxon>
        <taxon>Peronosporaceae</taxon>
        <taxon>Phytophthora</taxon>
    </lineage>
</organism>
<keyword evidence="4" id="KW-1185">Reference proteome</keyword>
<protein>
    <submittedName>
        <fullName evidence="3">Unnamed protein product</fullName>
    </submittedName>
</protein>
<dbReference type="Pfam" id="PF10551">
    <property type="entry name" value="MULE"/>
    <property type="match status" value="1"/>
</dbReference>
<dbReference type="PANTHER" id="PTHR31569:SF4">
    <property type="entry name" value="SWIM-TYPE DOMAIN-CONTAINING PROTEIN"/>
    <property type="match status" value="1"/>
</dbReference>
<name>A0A9W6XZF3_9STRA</name>
<dbReference type="InterPro" id="IPR052579">
    <property type="entry name" value="Zinc_finger_SWIM"/>
</dbReference>
<dbReference type="AlphaFoldDB" id="A0A9W6XZF3"/>
<dbReference type="InterPro" id="IPR018289">
    <property type="entry name" value="MULE_transposase_dom"/>
</dbReference>
<reference evidence="3" key="1">
    <citation type="submission" date="2023-04" db="EMBL/GenBank/DDBJ databases">
        <title>Phytophthora fragariaefolia NBRC 109709.</title>
        <authorList>
            <person name="Ichikawa N."/>
            <person name="Sato H."/>
            <person name="Tonouchi N."/>
        </authorList>
    </citation>
    <scope>NUCLEOTIDE SEQUENCE</scope>
    <source>
        <strain evidence="3">NBRC 109709</strain>
    </source>
</reference>
<accession>A0A9W6XZF3</accession>
<evidence type="ECO:0000256" key="1">
    <source>
        <dbReference type="SAM" id="MobiDB-lite"/>
    </source>
</evidence>
<dbReference type="EMBL" id="BSXT01002379">
    <property type="protein sequence ID" value="GMF48555.1"/>
    <property type="molecule type" value="Genomic_DNA"/>
</dbReference>
<feature type="compositionally biased region" description="Polar residues" evidence="1">
    <location>
        <begin position="34"/>
        <end position="50"/>
    </location>
</feature>
<sequence length="404" mass="45686">MATPSRQAQELEGESSRGRVKEIPVFLTADGTLQTNDRTSYSNFPTTSDTKPPLVLIPPPEEAVHDSHDAAEAALHRRIREHGFNVSRRRVRYTEGPDRQLWARNYECDRAGAPKNTQHLTEDNRKRGMRGSKCSACPMRIGIRAVSKADTSGPWKVPLTTRSSHHNHLPSRDVRVQAQHRRRAAQEINQPHIANLQGLVELQTLAGVISSTIHATIHNADSDSLVVVKDIFNTKDTVRRRGLASRTAIEALFQELKENNFIYKFQTNKHRLPLQNIVVVTGANTVLPVAQCWLPGEKEGDYVWALNMLRLLMIENDIPSPQVVLTDRELACINVLGKVFPETPYMICRWHMNKNVESMARKHFGQIEVNNPAPGQPKIKNSWQTNSFMAIFFEAVDAETEEEF</sequence>
<feature type="region of interest" description="Disordered" evidence="1">
    <location>
        <begin position="1"/>
        <end position="22"/>
    </location>
</feature>
<proteinExistence type="predicted"/>
<feature type="domain" description="MULE transposase" evidence="2">
    <location>
        <begin position="265"/>
        <end position="355"/>
    </location>
</feature>
<comment type="caution">
    <text evidence="3">The sequence shown here is derived from an EMBL/GenBank/DDBJ whole genome shotgun (WGS) entry which is preliminary data.</text>
</comment>
<evidence type="ECO:0000259" key="2">
    <source>
        <dbReference type="Pfam" id="PF10551"/>
    </source>
</evidence>
<dbReference type="Proteomes" id="UP001165121">
    <property type="component" value="Unassembled WGS sequence"/>
</dbReference>
<feature type="region of interest" description="Disordered" evidence="1">
    <location>
        <begin position="34"/>
        <end position="53"/>
    </location>
</feature>
<evidence type="ECO:0000313" key="3">
    <source>
        <dbReference type="EMBL" id="GMF48555.1"/>
    </source>
</evidence>
<dbReference type="PANTHER" id="PTHR31569">
    <property type="entry name" value="SWIM-TYPE DOMAIN-CONTAINING PROTEIN"/>
    <property type="match status" value="1"/>
</dbReference>